<keyword evidence="6" id="KW-1185">Reference proteome</keyword>
<dbReference type="RefSeq" id="WP_185663467.1">
    <property type="nucleotide sequence ID" value="NZ_JACLAW010000004.1"/>
</dbReference>
<dbReference type="PANTHER" id="PTHR30146:SF153">
    <property type="entry name" value="LACTOSE OPERON REPRESSOR"/>
    <property type="match status" value="1"/>
</dbReference>
<dbReference type="PANTHER" id="PTHR30146">
    <property type="entry name" value="LACI-RELATED TRANSCRIPTIONAL REPRESSOR"/>
    <property type="match status" value="1"/>
</dbReference>
<protein>
    <submittedName>
        <fullName evidence="5">LacI family DNA-binding transcriptional regulator</fullName>
    </submittedName>
</protein>
<dbReference type="InterPro" id="IPR010982">
    <property type="entry name" value="Lambda_DNA-bd_dom_sf"/>
</dbReference>
<feature type="domain" description="HTH lacI-type" evidence="4">
    <location>
        <begin position="20"/>
        <end position="74"/>
    </location>
</feature>
<gene>
    <name evidence="5" type="ORF">H7F51_06730</name>
</gene>
<reference evidence="5 6" key="1">
    <citation type="submission" date="2020-08" db="EMBL/GenBank/DDBJ databases">
        <title>The genome sequence of type strain Novosphingobium flavum NBRC 111647.</title>
        <authorList>
            <person name="Liu Y."/>
        </authorList>
    </citation>
    <scope>NUCLEOTIDE SEQUENCE [LARGE SCALE GENOMIC DNA]</scope>
    <source>
        <strain evidence="5 6">NBRC 111647</strain>
    </source>
</reference>
<dbReference type="GO" id="GO:0003700">
    <property type="term" value="F:DNA-binding transcription factor activity"/>
    <property type="evidence" value="ECO:0007669"/>
    <property type="project" value="TreeGrafter"/>
</dbReference>
<dbReference type="CDD" id="cd01545">
    <property type="entry name" value="PBP1_SalR"/>
    <property type="match status" value="1"/>
</dbReference>
<keyword evidence="3" id="KW-0804">Transcription</keyword>
<dbReference type="Proteomes" id="UP000566813">
    <property type="component" value="Unassembled WGS sequence"/>
</dbReference>
<keyword evidence="2 5" id="KW-0238">DNA-binding</keyword>
<name>A0A7X1FQS2_9SPHN</name>
<sequence>MSDYRSPDNSKSARSGTERANIRDVAAKAGVAVKTVSRVLNGHPYVSADTRARIEAVMQELDFRPSIAARILSGSKSNQIALIYDNHSPYYMFQIQTGCWEVCKEQNIRLLAQPVDVSDPDVGEQVRGLVTETHVDGIILSSPVTDCERVLRMLETLDLPFVRISPGTNHALTSSVFMDDTQAADDMTTHLVNAGHRRIGFIKGHQSHMASEDRLFGYRRALDRAGIKFEPALVQEGEFDFDSGVRAAQALLGLPDRPTAIFASNDDMAAGVLAEAHCRGIDLPRELSVAGFDDTTLARTVWPPLTTIHQPMAELGRTATEILISGGELTHRRLPHILIERASVAPPYRKTP</sequence>
<dbReference type="Pfam" id="PF13377">
    <property type="entry name" value="Peripla_BP_3"/>
    <property type="match status" value="1"/>
</dbReference>
<evidence type="ECO:0000256" key="1">
    <source>
        <dbReference type="ARBA" id="ARBA00023015"/>
    </source>
</evidence>
<dbReference type="SUPFAM" id="SSF47413">
    <property type="entry name" value="lambda repressor-like DNA-binding domains"/>
    <property type="match status" value="1"/>
</dbReference>
<comment type="caution">
    <text evidence="5">The sequence shown here is derived from an EMBL/GenBank/DDBJ whole genome shotgun (WGS) entry which is preliminary data.</text>
</comment>
<dbReference type="Gene3D" id="3.40.50.2300">
    <property type="match status" value="2"/>
</dbReference>
<organism evidence="5 6">
    <name type="scientific">Novosphingobium flavum</name>
    <dbReference type="NCBI Taxonomy" id="1778672"/>
    <lineage>
        <taxon>Bacteria</taxon>
        <taxon>Pseudomonadati</taxon>
        <taxon>Pseudomonadota</taxon>
        <taxon>Alphaproteobacteria</taxon>
        <taxon>Sphingomonadales</taxon>
        <taxon>Sphingomonadaceae</taxon>
        <taxon>Novosphingobium</taxon>
    </lineage>
</organism>
<evidence type="ECO:0000259" key="4">
    <source>
        <dbReference type="PROSITE" id="PS50932"/>
    </source>
</evidence>
<dbReference type="InterPro" id="IPR000843">
    <property type="entry name" value="HTH_LacI"/>
</dbReference>
<evidence type="ECO:0000256" key="2">
    <source>
        <dbReference type="ARBA" id="ARBA00023125"/>
    </source>
</evidence>
<dbReference type="Gene3D" id="1.10.260.40">
    <property type="entry name" value="lambda repressor-like DNA-binding domains"/>
    <property type="match status" value="1"/>
</dbReference>
<dbReference type="InterPro" id="IPR028082">
    <property type="entry name" value="Peripla_BP_I"/>
</dbReference>
<accession>A0A7X1FQS2</accession>
<dbReference type="CDD" id="cd01392">
    <property type="entry name" value="HTH_LacI"/>
    <property type="match status" value="1"/>
</dbReference>
<evidence type="ECO:0000313" key="6">
    <source>
        <dbReference type="Proteomes" id="UP000566813"/>
    </source>
</evidence>
<evidence type="ECO:0000256" key="3">
    <source>
        <dbReference type="ARBA" id="ARBA00023163"/>
    </source>
</evidence>
<dbReference type="SMART" id="SM00354">
    <property type="entry name" value="HTH_LACI"/>
    <property type="match status" value="1"/>
</dbReference>
<dbReference type="AlphaFoldDB" id="A0A7X1FQS2"/>
<dbReference type="SUPFAM" id="SSF53822">
    <property type="entry name" value="Periplasmic binding protein-like I"/>
    <property type="match status" value="1"/>
</dbReference>
<dbReference type="EMBL" id="JACLAW010000004">
    <property type="protein sequence ID" value="MBC2665208.1"/>
    <property type="molecule type" value="Genomic_DNA"/>
</dbReference>
<proteinExistence type="predicted"/>
<dbReference type="InterPro" id="IPR046335">
    <property type="entry name" value="LacI/GalR-like_sensor"/>
</dbReference>
<evidence type="ECO:0000313" key="5">
    <source>
        <dbReference type="EMBL" id="MBC2665208.1"/>
    </source>
</evidence>
<keyword evidence="1" id="KW-0805">Transcription regulation</keyword>
<dbReference type="Pfam" id="PF00356">
    <property type="entry name" value="LacI"/>
    <property type="match status" value="1"/>
</dbReference>
<dbReference type="PROSITE" id="PS50932">
    <property type="entry name" value="HTH_LACI_2"/>
    <property type="match status" value="1"/>
</dbReference>
<dbReference type="GO" id="GO:0000976">
    <property type="term" value="F:transcription cis-regulatory region binding"/>
    <property type="evidence" value="ECO:0007669"/>
    <property type="project" value="TreeGrafter"/>
</dbReference>